<evidence type="ECO:0000259" key="2">
    <source>
        <dbReference type="Pfam" id="PF06889"/>
    </source>
</evidence>
<name>A0A841RC33_9SPIO</name>
<evidence type="ECO:0000313" key="4">
    <source>
        <dbReference type="Proteomes" id="UP000587760"/>
    </source>
</evidence>
<dbReference type="Pfam" id="PF06889">
    <property type="entry name" value="DUF1266"/>
    <property type="match status" value="1"/>
</dbReference>
<dbReference type="Gene3D" id="1.25.40.10">
    <property type="entry name" value="Tetratricopeptide repeat domain"/>
    <property type="match status" value="1"/>
</dbReference>
<keyword evidence="1" id="KW-0732">Signal</keyword>
<organism evidence="3 4">
    <name type="scientific">Spirochaeta isovalerica</name>
    <dbReference type="NCBI Taxonomy" id="150"/>
    <lineage>
        <taxon>Bacteria</taxon>
        <taxon>Pseudomonadati</taxon>
        <taxon>Spirochaetota</taxon>
        <taxon>Spirochaetia</taxon>
        <taxon>Spirochaetales</taxon>
        <taxon>Spirochaetaceae</taxon>
        <taxon>Spirochaeta</taxon>
    </lineage>
</organism>
<gene>
    <name evidence="3" type="ORF">HNR50_003183</name>
</gene>
<accession>A0A841RC33</accession>
<dbReference type="InterPro" id="IPR011990">
    <property type="entry name" value="TPR-like_helical_dom_sf"/>
</dbReference>
<dbReference type="RefSeq" id="WP_184747748.1">
    <property type="nucleotide sequence ID" value="NZ_JACHGJ010000006.1"/>
</dbReference>
<dbReference type="SUPFAM" id="SSF48452">
    <property type="entry name" value="TPR-like"/>
    <property type="match status" value="1"/>
</dbReference>
<evidence type="ECO:0000256" key="1">
    <source>
        <dbReference type="SAM" id="SignalP"/>
    </source>
</evidence>
<comment type="caution">
    <text evidence="3">The sequence shown here is derived from an EMBL/GenBank/DDBJ whole genome shotgun (WGS) entry which is preliminary data.</text>
</comment>
<sequence length="920" mass="106572">MKKTIIAILIIFSLSGLFANDPSDSVIIEIYRQFQPVGNYKVEVVPDPGDDSAEEITKEYRTDEKGRISIPWEEMPSNRPFLRIWAYDPEIRQALTYPLIGQRGKVLRFNLLDSIQYKQDGRVITWNSVENASTYQIEGFRFSESFSPWKIVTGFVNSWKDGETERYSQYLKDSLQIDNPLFQMKGDISEFVIPRDINNLNEIGISISAFNPLGKLIAQSPIFIPTGSEAVAQNEVRIEFTSWNKSVVDYEFFIGYKNDEGKLETLRTISTGDSYFSVIEKDSSWPEDVLVLIPIFMNDSKGDRIRKYMTLSDKWGKVLRFNLQSPVTLKLEDETFSWNEAPFAEEYKVSFYLYKEAERKQSSPPFVEYDIVNDPSIPFEPESVTTYSNLINYSEPLKEMIINSPDQFVWPEDLALKCLYGIVVRAYDADGNIVGISKLTPWPGESPVLEWDNSSFQKDAAALALSGIMMKIHLTNYDSLPVYPISHWKYNSLKETSLARDWGIFSGEDLRSDLQRLEREGHSASLRSVLNAIDNYPGMPLWEAAMREGLRMNQLKRVYTVKRLKELFGSRLLHAWDWGRAIYLIRWSYTLGYIKEDEAWNLIHHFQELIQTEYSSWEDFGQSYVLGRFYWSSGQGTELEKTREALDYMNEIFSDENSPWNGFWSDKELIISAEPVNFDEVLSLSEEEELFNWVLDTQKALGEYPNLFEKYAGMGPAGWKDYPQIREMFLLAAERAGQLKEEKAALMQSIKDFPLYYPFIQQLARLEEIEGSYDKALEAFGRMEEWALDLPQNQYLRSRLYYLQEDFDSALQLLAKPADEEFQGEWFYYNSHYVTGVIKLKQGFPSEALPHLEIVYSNSPDNSYNQYYYAVSLLLSGAGDPDEIEDMLTRAESAGEFTISDWIWEKLTELKQKLDGLQNL</sequence>
<keyword evidence="4" id="KW-1185">Reference proteome</keyword>
<dbReference type="EMBL" id="JACHGJ010000006">
    <property type="protein sequence ID" value="MBB6481503.1"/>
    <property type="molecule type" value="Genomic_DNA"/>
</dbReference>
<protein>
    <recommendedName>
        <fullName evidence="2">DUF1266 domain-containing protein</fullName>
    </recommendedName>
</protein>
<dbReference type="AlphaFoldDB" id="A0A841RC33"/>
<proteinExistence type="predicted"/>
<feature type="chain" id="PRO_5032696087" description="DUF1266 domain-containing protein" evidence="1">
    <location>
        <begin position="20"/>
        <end position="920"/>
    </location>
</feature>
<evidence type="ECO:0000313" key="3">
    <source>
        <dbReference type="EMBL" id="MBB6481503.1"/>
    </source>
</evidence>
<dbReference type="InterPro" id="IPR009677">
    <property type="entry name" value="DUF1266"/>
</dbReference>
<feature type="signal peptide" evidence="1">
    <location>
        <begin position="1"/>
        <end position="19"/>
    </location>
</feature>
<reference evidence="3 4" key="1">
    <citation type="submission" date="2020-08" db="EMBL/GenBank/DDBJ databases">
        <title>Genomic Encyclopedia of Type Strains, Phase IV (KMG-IV): sequencing the most valuable type-strain genomes for metagenomic binning, comparative biology and taxonomic classification.</title>
        <authorList>
            <person name="Goeker M."/>
        </authorList>
    </citation>
    <scope>NUCLEOTIDE SEQUENCE [LARGE SCALE GENOMIC DNA]</scope>
    <source>
        <strain evidence="3 4">DSM 2461</strain>
    </source>
</reference>
<feature type="domain" description="DUF1266" evidence="2">
    <location>
        <begin position="497"/>
        <end position="661"/>
    </location>
</feature>
<dbReference type="Proteomes" id="UP000587760">
    <property type="component" value="Unassembled WGS sequence"/>
</dbReference>